<keyword evidence="3 6" id="KW-1133">Transmembrane helix</keyword>
<feature type="chain" id="PRO_5007437561" evidence="7">
    <location>
        <begin position="18"/>
        <end position="507"/>
    </location>
</feature>
<keyword evidence="7" id="KW-0732">Signal</keyword>
<feature type="signal peptide" evidence="7">
    <location>
        <begin position="1"/>
        <end position="17"/>
    </location>
</feature>
<reference evidence="8" key="1">
    <citation type="submission" date="2016-01" db="EMBL/GenBank/DDBJ databases">
        <title>Reference transcriptome for the parasite Schistocephalus solidus: insights into the molecular evolution of parasitism.</title>
        <authorList>
            <person name="Hebert F.O."/>
            <person name="Grambauer S."/>
            <person name="Barber I."/>
            <person name="Landry C.R."/>
            <person name="Aubin-Horth N."/>
        </authorList>
    </citation>
    <scope>NUCLEOTIDE SEQUENCE</scope>
</reference>
<name>A0A0V0J297_SCHSO</name>
<evidence type="ECO:0000256" key="3">
    <source>
        <dbReference type="ARBA" id="ARBA00022989"/>
    </source>
</evidence>
<feature type="transmembrane region" description="Helical" evidence="6">
    <location>
        <begin position="375"/>
        <end position="399"/>
    </location>
</feature>
<dbReference type="AlphaFoldDB" id="A0A0V0J297"/>
<gene>
    <name evidence="8" type="primary">S39A1</name>
    <name evidence="8" type="ORF">TR167471</name>
</gene>
<feature type="transmembrane region" description="Helical" evidence="6">
    <location>
        <begin position="44"/>
        <end position="71"/>
    </location>
</feature>
<dbReference type="GO" id="GO:0005886">
    <property type="term" value="C:plasma membrane"/>
    <property type="evidence" value="ECO:0007669"/>
    <property type="project" value="TreeGrafter"/>
</dbReference>
<evidence type="ECO:0000256" key="5">
    <source>
        <dbReference type="SAM" id="MobiDB-lite"/>
    </source>
</evidence>
<evidence type="ECO:0000256" key="6">
    <source>
        <dbReference type="SAM" id="Phobius"/>
    </source>
</evidence>
<evidence type="ECO:0000256" key="7">
    <source>
        <dbReference type="SAM" id="SignalP"/>
    </source>
</evidence>
<evidence type="ECO:0000256" key="2">
    <source>
        <dbReference type="ARBA" id="ARBA00022692"/>
    </source>
</evidence>
<dbReference type="PANTHER" id="PTHR11040">
    <property type="entry name" value="ZINC/IRON TRANSPORTER"/>
    <property type="match status" value="1"/>
</dbReference>
<feature type="compositionally biased region" description="Low complexity" evidence="5">
    <location>
        <begin position="278"/>
        <end position="289"/>
    </location>
</feature>
<feature type="transmembrane region" description="Helical" evidence="6">
    <location>
        <begin position="485"/>
        <end position="504"/>
    </location>
</feature>
<dbReference type="EMBL" id="GEEE01009484">
    <property type="protein sequence ID" value="JAP53741.1"/>
    <property type="molecule type" value="Transcribed_RNA"/>
</dbReference>
<accession>A0A0V0J297</accession>
<dbReference type="Pfam" id="PF02535">
    <property type="entry name" value="Zip"/>
    <property type="match status" value="1"/>
</dbReference>
<keyword evidence="2 6" id="KW-0812">Transmembrane</keyword>
<dbReference type="GO" id="GO:0005385">
    <property type="term" value="F:zinc ion transmembrane transporter activity"/>
    <property type="evidence" value="ECO:0007669"/>
    <property type="project" value="TreeGrafter"/>
</dbReference>
<feature type="region of interest" description="Disordered" evidence="5">
    <location>
        <begin position="269"/>
        <end position="297"/>
    </location>
</feature>
<evidence type="ECO:0000256" key="4">
    <source>
        <dbReference type="ARBA" id="ARBA00023136"/>
    </source>
</evidence>
<dbReference type="EMBL" id="GEEE01020862">
    <property type="protein sequence ID" value="JAP42363.1"/>
    <property type="molecule type" value="Transcribed_RNA"/>
</dbReference>
<keyword evidence="4 6" id="KW-0472">Membrane</keyword>
<feature type="transmembrane region" description="Helical" evidence="6">
    <location>
        <begin position="239"/>
        <end position="256"/>
    </location>
</feature>
<organism evidence="8">
    <name type="scientific">Schistocephalus solidus</name>
    <name type="common">Tapeworm</name>
    <dbReference type="NCBI Taxonomy" id="70667"/>
    <lineage>
        <taxon>Eukaryota</taxon>
        <taxon>Metazoa</taxon>
        <taxon>Spiralia</taxon>
        <taxon>Lophotrochozoa</taxon>
        <taxon>Platyhelminthes</taxon>
        <taxon>Cestoda</taxon>
        <taxon>Eucestoda</taxon>
        <taxon>Diphyllobothriidea</taxon>
        <taxon>Diphyllobothriidae</taxon>
        <taxon>Schistocephalus</taxon>
    </lineage>
</organism>
<dbReference type="EMBL" id="GEEE01003570">
    <property type="protein sequence ID" value="JAP59655.1"/>
    <property type="molecule type" value="Transcribed_RNA"/>
</dbReference>
<feature type="transmembrane region" description="Helical" evidence="6">
    <location>
        <begin position="448"/>
        <end position="473"/>
    </location>
</feature>
<protein>
    <submittedName>
        <fullName evidence="8">Zinc transporter ZIP1</fullName>
    </submittedName>
</protein>
<dbReference type="EMBL" id="GEEE01006778">
    <property type="protein sequence ID" value="JAP56447.1"/>
    <property type="molecule type" value="Transcribed_RNA"/>
</dbReference>
<feature type="transmembrane region" description="Helical" evidence="6">
    <location>
        <begin position="420"/>
        <end position="442"/>
    </location>
</feature>
<proteinExistence type="predicted"/>
<evidence type="ECO:0000313" key="8">
    <source>
        <dbReference type="EMBL" id="JAP59655.1"/>
    </source>
</evidence>
<sequence>MLRVAILVVCFFVSANALHAGVLFDPGDHNSTLEPSPDQIDFGRLGFVKMGIALAMFISVLIACGLPILILDCIQKRTDAAACSLTPLSRNGHGVSSFSACSTPLDAPVLRAPPITGDVVGVVDVGTNHGLHTMESTQLLTGNGDLYEGNSLSPPETHPFEAQWSSTGPSGSLLQPVTECKTLRRRRIYRRRRAIQLWTSRITCFAAGVFLSTGFMDLFPDVEEAVTAALSSLGVHLKYPLSSLFTLVGFFTVLLVEQTVIVCHKHHSPDTPNLPHDSSMSNASQAESSGVTADLSAPELSDTPQVTFVDSVEGGLQEPQHDSDQAYHNPQHHHHLAMGQNSGSIMRVFLLLIALCVHSVFEGLAVGLQRSVSEVVALFSALMLHKLIMAVSIGMSLATSRQQSERTGAAPNCKTLRIQVACTTVFALASPLGVLIGSFLVAQRSSGALLMTIAVLQGLACGTFFFVVFCEMLPNEFKEGSGDRILKFIFLLLGFVLVAVYLVFEPK</sequence>
<dbReference type="PANTHER" id="PTHR11040:SF140">
    <property type="entry name" value="ZRT (ZRT), IRT- (IRT-) LIKE PROTEIN TRANSPORTER"/>
    <property type="match status" value="1"/>
</dbReference>
<dbReference type="InterPro" id="IPR003689">
    <property type="entry name" value="ZIP"/>
</dbReference>
<comment type="subcellular location">
    <subcellularLocation>
        <location evidence="1">Membrane</location>
        <topology evidence="1">Multi-pass membrane protein</topology>
    </subcellularLocation>
</comment>
<feature type="transmembrane region" description="Helical" evidence="6">
    <location>
        <begin position="194"/>
        <end position="219"/>
    </location>
</feature>
<evidence type="ECO:0000256" key="1">
    <source>
        <dbReference type="ARBA" id="ARBA00004141"/>
    </source>
</evidence>
<feature type="transmembrane region" description="Helical" evidence="6">
    <location>
        <begin position="348"/>
        <end position="369"/>
    </location>
</feature>